<keyword evidence="3" id="KW-0732">Signal</keyword>
<feature type="transmembrane region" description="Helical" evidence="6">
    <location>
        <begin position="126"/>
        <end position="142"/>
    </location>
</feature>
<evidence type="ECO:0000256" key="5">
    <source>
        <dbReference type="ARBA" id="ARBA00023136"/>
    </source>
</evidence>
<feature type="transmembrane region" description="Helical" evidence="6">
    <location>
        <begin position="94"/>
        <end position="114"/>
    </location>
</feature>
<dbReference type="AlphaFoldDB" id="A0AAW2YZR5"/>
<proteinExistence type="predicted"/>
<feature type="transmembrane region" description="Helical" evidence="6">
    <location>
        <begin position="231"/>
        <end position="255"/>
    </location>
</feature>
<feature type="transmembrane region" description="Helical" evidence="6">
    <location>
        <begin position="148"/>
        <end position="169"/>
    </location>
</feature>
<evidence type="ECO:0000259" key="7">
    <source>
        <dbReference type="Pfam" id="PF06814"/>
    </source>
</evidence>
<feature type="transmembrane region" description="Helical" evidence="6">
    <location>
        <begin position="20"/>
        <end position="41"/>
    </location>
</feature>
<dbReference type="Proteomes" id="UP001431209">
    <property type="component" value="Unassembled WGS sequence"/>
</dbReference>
<keyword evidence="5 6" id="KW-0472">Membrane</keyword>
<feature type="transmembrane region" description="Helical" evidence="6">
    <location>
        <begin position="53"/>
        <end position="74"/>
    </location>
</feature>
<feature type="transmembrane region" description="Helical" evidence="6">
    <location>
        <begin position="205"/>
        <end position="225"/>
    </location>
</feature>
<comment type="subcellular location">
    <subcellularLocation>
        <location evidence="1">Membrane</location>
        <topology evidence="1">Multi-pass membrane protein</topology>
    </subcellularLocation>
</comment>
<evidence type="ECO:0000313" key="8">
    <source>
        <dbReference type="EMBL" id="KAL0482517.1"/>
    </source>
</evidence>
<comment type="caution">
    <text evidence="8">The sequence shown here is derived from an EMBL/GenBank/DDBJ whole genome shotgun (WGS) entry which is preliminary data.</text>
</comment>
<dbReference type="GO" id="GO:0016020">
    <property type="term" value="C:membrane"/>
    <property type="evidence" value="ECO:0007669"/>
    <property type="project" value="UniProtKB-SubCell"/>
</dbReference>
<name>A0AAW2YZR5_9EUKA</name>
<protein>
    <recommendedName>
        <fullName evidence="7">GOST seven transmembrane domain-containing protein</fullName>
    </recommendedName>
</protein>
<sequence length="355" mass="40519">MDEQMENITQAYTPIYDVPIAYACFAAYYSFLTILWTSNCIRHSKQGIALQRTLLYVIIAKALDSGALFAYTLVCVQRGECLSPLKALLYITSTLFEVLLFLGMILIAKGWYITRTSLETQEKKTLICNLLCLMICETARQLNPFFAFPLYVMFVVMFGHIFSSILINIRSLTIQQMEFSNAYPDVPGEQFPSYQKIVLFRKLRVLLCSYIIFTVTSLVVVLLFAADNNKYRSGVAFVLTELVPIIIIPSIGYLVRCRDFSTYHRFDTLPQNTLNQHQITIEFDMDDPGFITSQVNYIEQQAPQAPEEAQAEQMKLDLAYEEDKVIVIRNPSDEKKSTSNYAVALRSLEPPLVNV</sequence>
<feature type="domain" description="GOST seven transmembrane" evidence="7">
    <location>
        <begin position="22"/>
        <end position="224"/>
    </location>
</feature>
<organism evidence="8 9">
    <name type="scientific">Acrasis kona</name>
    <dbReference type="NCBI Taxonomy" id="1008807"/>
    <lineage>
        <taxon>Eukaryota</taxon>
        <taxon>Discoba</taxon>
        <taxon>Heterolobosea</taxon>
        <taxon>Tetramitia</taxon>
        <taxon>Eutetramitia</taxon>
        <taxon>Acrasidae</taxon>
        <taxon>Acrasis</taxon>
    </lineage>
</organism>
<gene>
    <name evidence="8" type="ORF">AKO1_014408</name>
</gene>
<evidence type="ECO:0000313" key="9">
    <source>
        <dbReference type="Proteomes" id="UP001431209"/>
    </source>
</evidence>
<evidence type="ECO:0000256" key="2">
    <source>
        <dbReference type="ARBA" id="ARBA00022692"/>
    </source>
</evidence>
<dbReference type="PANTHER" id="PTHR21229">
    <property type="entry name" value="LUNG SEVEN TRANSMEMBRANE RECEPTOR"/>
    <property type="match status" value="1"/>
</dbReference>
<keyword evidence="2 6" id="KW-0812">Transmembrane</keyword>
<reference evidence="8 9" key="1">
    <citation type="submission" date="2024-03" db="EMBL/GenBank/DDBJ databases">
        <title>The Acrasis kona genome and developmental transcriptomes reveal deep origins of eukaryotic multicellular pathways.</title>
        <authorList>
            <person name="Sheikh S."/>
            <person name="Fu C.-J."/>
            <person name="Brown M.W."/>
            <person name="Baldauf S.L."/>
        </authorList>
    </citation>
    <scope>NUCLEOTIDE SEQUENCE [LARGE SCALE GENOMIC DNA]</scope>
    <source>
        <strain evidence="8 9">ATCC MYA-3509</strain>
    </source>
</reference>
<evidence type="ECO:0000256" key="1">
    <source>
        <dbReference type="ARBA" id="ARBA00004141"/>
    </source>
</evidence>
<dbReference type="InterPro" id="IPR009637">
    <property type="entry name" value="GPR107/GPR108-like"/>
</dbReference>
<evidence type="ECO:0000256" key="3">
    <source>
        <dbReference type="ARBA" id="ARBA00022729"/>
    </source>
</evidence>
<dbReference type="InterPro" id="IPR053937">
    <property type="entry name" value="GOST_TM"/>
</dbReference>
<keyword evidence="4 6" id="KW-1133">Transmembrane helix</keyword>
<evidence type="ECO:0000256" key="4">
    <source>
        <dbReference type="ARBA" id="ARBA00022989"/>
    </source>
</evidence>
<dbReference type="GO" id="GO:0005794">
    <property type="term" value="C:Golgi apparatus"/>
    <property type="evidence" value="ECO:0007669"/>
    <property type="project" value="TreeGrafter"/>
</dbReference>
<evidence type="ECO:0000256" key="6">
    <source>
        <dbReference type="SAM" id="Phobius"/>
    </source>
</evidence>
<accession>A0AAW2YZR5</accession>
<dbReference type="EMBL" id="JAOPGA020000868">
    <property type="protein sequence ID" value="KAL0482517.1"/>
    <property type="molecule type" value="Genomic_DNA"/>
</dbReference>
<dbReference type="Pfam" id="PF06814">
    <property type="entry name" value="GOST_TM"/>
    <property type="match status" value="1"/>
</dbReference>
<keyword evidence="9" id="KW-1185">Reference proteome</keyword>